<gene>
    <name evidence="6" type="ORF">COO20_09075</name>
    <name evidence="5" type="ORF">CSC3H3_09325</name>
</gene>
<dbReference type="Proteomes" id="UP000233458">
    <property type="component" value="Chromosome"/>
</dbReference>
<dbReference type="AlphaFoldDB" id="A0A2N3KUP5"/>
<evidence type="ECO:0000256" key="2">
    <source>
        <dbReference type="ARBA" id="ARBA00022741"/>
    </source>
</evidence>
<dbReference type="PROSITE" id="PS50893">
    <property type="entry name" value="ABC_TRANSPORTER_2"/>
    <property type="match status" value="1"/>
</dbReference>
<organism evidence="6 8">
    <name type="scientific">Thalassospira marina</name>
    <dbReference type="NCBI Taxonomy" id="2048283"/>
    <lineage>
        <taxon>Bacteria</taxon>
        <taxon>Pseudomonadati</taxon>
        <taxon>Pseudomonadota</taxon>
        <taxon>Alphaproteobacteria</taxon>
        <taxon>Rhodospirillales</taxon>
        <taxon>Thalassospiraceae</taxon>
        <taxon>Thalassospira</taxon>
    </lineage>
</organism>
<dbReference type="PANTHER" id="PTHR42781:SF4">
    <property type="entry name" value="SPERMIDINE_PUTRESCINE IMPORT ATP-BINDING PROTEIN POTA"/>
    <property type="match status" value="1"/>
</dbReference>
<dbReference type="GO" id="GO:0016887">
    <property type="term" value="F:ATP hydrolysis activity"/>
    <property type="evidence" value="ECO:0007669"/>
    <property type="project" value="InterPro"/>
</dbReference>
<dbReference type="Gene3D" id="3.40.50.300">
    <property type="entry name" value="P-loop containing nucleotide triphosphate hydrolases"/>
    <property type="match status" value="1"/>
</dbReference>
<dbReference type="InterPro" id="IPR008995">
    <property type="entry name" value="Mo/tungstate-bd_C_term_dom"/>
</dbReference>
<dbReference type="InterPro" id="IPR027417">
    <property type="entry name" value="P-loop_NTPase"/>
</dbReference>
<feature type="domain" description="ABC transporter" evidence="4">
    <location>
        <begin position="7"/>
        <end position="237"/>
    </location>
</feature>
<dbReference type="GO" id="GO:0015697">
    <property type="term" value="P:quaternary ammonium group transport"/>
    <property type="evidence" value="ECO:0007669"/>
    <property type="project" value="UniProtKB-ARBA"/>
</dbReference>
<dbReference type="InterPro" id="IPR050093">
    <property type="entry name" value="ABC_SmlMolc_Importer"/>
</dbReference>
<evidence type="ECO:0000256" key="3">
    <source>
        <dbReference type="ARBA" id="ARBA00022840"/>
    </source>
</evidence>
<name>A0A2N3KUP5_9PROT</name>
<dbReference type="InterPro" id="IPR003439">
    <property type="entry name" value="ABC_transporter-like_ATP-bd"/>
</dbReference>
<dbReference type="OrthoDB" id="9802264at2"/>
<dbReference type="PROSITE" id="PS00211">
    <property type="entry name" value="ABC_TRANSPORTER_1"/>
    <property type="match status" value="1"/>
</dbReference>
<dbReference type="Gene3D" id="2.40.50.100">
    <property type="match status" value="1"/>
</dbReference>
<keyword evidence="7" id="KW-1185">Reference proteome</keyword>
<keyword evidence="3 6" id="KW-0067">ATP-binding</keyword>
<evidence type="ECO:0000313" key="6">
    <source>
        <dbReference type="EMBL" id="PKR54291.1"/>
    </source>
</evidence>
<evidence type="ECO:0000259" key="4">
    <source>
        <dbReference type="PROSITE" id="PS50893"/>
    </source>
</evidence>
<evidence type="ECO:0000313" key="5">
    <source>
        <dbReference type="EMBL" id="AUG52884.1"/>
    </source>
</evidence>
<dbReference type="GO" id="GO:0022857">
    <property type="term" value="F:transmembrane transporter activity"/>
    <property type="evidence" value="ECO:0007669"/>
    <property type="project" value="InterPro"/>
</dbReference>
<dbReference type="SUPFAM" id="SSF52540">
    <property type="entry name" value="P-loop containing nucleoside triphosphate hydrolases"/>
    <property type="match status" value="1"/>
</dbReference>
<sequence length="388" mass="41619">MADQFDLECRDVIKTFGQFTAVDQVSLAIPKGSFFSILGPSGCGKTTLLRMLAGFIEPTAGDILIKGKSVLGVAPNRRPVNMVFQHLALFPMMNVAENVAYGLRRRGVDRATCDRKVSETLARVGLPDAGPKQVSQLSGGQKQRIAIARCLVLEPAVLLLDEPLGALDLKLREHMKVELKQLQHEIGTTFVYITHDQSEALVMSDQVAVMNAGRFEQVGTPQELYYQPQTPFVAGFVGESNRWQGSIETIVDGQAVIRLQSGGVIYAVIDAAGASALPTGKLVDVFVRPEAISIEREGQGQMQGSTQEPGTNTMQGRVENLLFNGAASSVQLKEVTTGHEMNVALPQTGAFADLRPGDILELGWKASQTKCFPAAGNAQPAKSGEAAA</sequence>
<evidence type="ECO:0000313" key="7">
    <source>
        <dbReference type="Proteomes" id="UP000233458"/>
    </source>
</evidence>
<keyword evidence="2" id="KW-0547">Nucleotide-binding</keyword>
<dbReference type="InterPro" id="IPR017871">
    <property type="entry name" value="ABC_transporter-like_CS"/>
</dbReference>
<keyword evidence="1" id="KW-0813">Transport</keyword>
<dbReference type="Pfam" id="PF08402">
    <property type="entry name" value="TOBE_2"/>
    <property type="match status" value="1"/>
</dbReference>
<dbReference type="FunFam" id="3.40.50.300:FF:000425">
    <property type="entry name" value="Probable ABC transporter, ATP-binding subunit"/>
    <property type="match status" value="1"/>
</dbReference>
<dbReference type="GO" id="GO:0043190">
    <property type="term" value="C:ATP-binding cassette (ABC) transporter complex"/>
    <property type="evidence" value="ECO:0007669"/>
    <property type="project" value="InterPro"/>
</dbReference>
<dbReference type="KEGG" id="thac:CSC3H3_09325"/>
<dbReference type="EMBL" id="CP024199">
    <property type="protein sequence ID" value="AUG52884.1"/>
    <property type="molecule type" value="Genomic_DNA"/>
</dbReference>
<reference evidence="6 8" key="1">
    <citation type="submission" date="2017-09" db="EMBL/GenBank/DDBJ databases">
        <title>Biodiversity and function of Thalassospira species in the particle-attached aromatic-hydrocarbon-degrading consortia from the surface seawater of the South China Sea.</title>
        <authorList>
            <person name="Dong C."/>
            <person name="Liu R."/>
            <person name="Shao Z."/>
        </authorList>
    </citation>
    <scope>NUCLEOTIDE SEQUENCE [LARGE SCALE GENOMIC DNA]</scope>
    <source>
        <strain evidence="6 8">CSC1P2</strain>
    </source>
</reference>
<proteinExistence type="predicted"/>
<dbReference type="InterPro" id="IPR013611">
    <property type="entry name" value="Transp-assoc_OB_typ2"/>
</dbReference>
<dbReference type="EMBL" id="NWTK01000005">
    <property type="protein sequence ID" value="PKR54291.1"/>
    <property type="molecule type" value="Genomic_DNA"/>
</dbReference>
<evidence type="ECO:0000256" key="1">
    <source>
        <dbReference type="ARBA" id="ARBA00022448"/>
    </source>
</evidence>
<dbReference type="PANTHER" id="PTHR42781">
    <property type="entry name" value="SPERMIDINE/PUTRESCINE IMPORT ATP-BINDING PROTEIN POTA"/>
    <property type="match status" value="1"/>
</dbReference>
<accession>A0A2N3KUP5</accession>
<dbReference type="Proteomes" id="UP000233597">
    <property type="component" value="Unassembled WGS sequence"/>
</dbReference>
<reference evidence="5 7" key="2">
    <citation type="submission" date="2017-10" db="EMBL/GenBank/DDBJ databases">
        <title>Biodiversity and function of Thalassospira species in the particle-attached aromatic-hydrocarbon-degrading consortia from the surface seawater of the China South Sea.</title>
        <authorList>
            <person name="Dong C."/>
            <person name="Liu R."/>
            <person name="Shao Z."/>
        </authorList>
    </citation>
    <scope>NUCLEOTIDE SEQUENCE [LARGE SCALE GENOMIC DNA]</scope>
    <source>
        <strain evidence="5 7">CSC3H3</strain>
    </source>
</reference>
<dbReference type="RefSeq" id="WP_101265759.1">
    <property type="nucleotide sequence ID" value="NZ_CP024199.1"/>
</dbReference>
<dbReference type="Pfam" id="PF00005">
    <property type="entry name" value="ABC_tran"/>
    <property type="match status" value="1"/>
</dbReference>
<dbReference type="SUPFAM" id="SSF50331">
    <property type="entry name" value="MOP-like"/>
    <property type="match status" value="1"/>
</dbReference>
<evidence type="ECO:0000313" key="8">
    <source>
        <dbReference type="Proteomes" id="UP000233597"/>
    </source>
</evidence>
<dbReference type="GO" id="GO:0005524">
    <property type="term" value="F:ATP binding"/>
    <property type="evidence" value="ECO:0007669"/>
    <property type="project" value="UniProtKB-KW"/>
</dbReference>
<protein>
    <submittedName>
        <fullName evidence="6">Spermidine/putrescine ABC transporter ATP-binding protein</fullName>
    </submittedName>
</protein>
<dbReference type="SMART" id="SM00382">
    <property type="entry name" value="AAA"/>
    <property type="match status" value="1"/>
</dbReference>
<dbReference type="InterPro" id="IPR003593">
    <property type="entry name" value="AAA+_ATPase"/>
</dbReference>